<keyword evidence="1 3" id="KW-0554">One-carbon metabolism</keyword>
<dbReference type="Pfam" id="PF01842">
    <property type="entry name" value="ACT"/>
    <property type="match status" value="1"/>
</dbReference>
<comment type="pathway">
    <text evidence="3">Purine metabolism; IMP biosynthesis via de novo pathway; formate from 10-formyl-5,6,7,8-tetrahydrofolate: step 1/1.</text>
</comment>
<dbReference type="Proteomes" id="UP000256695">
    <property type="component" value="Unassembled WGS sequence"/>
</dbReference>
<dbReference type="OrthoDB" id="9806170at2"/>
<dbReference type="SUPFAM" id="SSF55021">
    <property type="entry name" value="ACT-like"/>
    <property type="match status" value="1"/>
</dbReference>
<organism evidence="6 7">
    <name type="scientific">Helicobacter anseris</name>
    <dbReference type="NCBI Taxonomy" id="375926"/>
    <lineage>
        <taxon>Bacteria</taxon>
        <taxon>Pseudomonadati</taxon>
        <taxon>Campylobacterota</taxon>
        <taxon>Epsilonproteobacteria</taxon>
        <taxon>Campylobacterales</taxon>
        <taxon>Helicobacteraceae</taxon>
        <taxon>Helicobacter</taxon>
    </lineage>
</organism>
<dbReference type="NCBIfam" id="NF004684">
    <property type="entry name" value="PRK06027.1"/>
    <property type="match status" value="1"/>
</dbReference>
<dbReference type="InterPro" id="IPR002912">
    <property type="entry name" value="ACT_dom"/>
</dbReference>
<dbReference type="PANTHER" id="PTHR42706:SF1">
    <property type="entry name" value="FORMYLTETRAHYDROFOLATE DEFORMYLASE 2, MITOCHONDRIAL"/>
    <property type="match status" value="1"/>
</dbReference>
<dbReference type="PROSITE" id="PS51671">
    <property type="entry name" value="ACT"/>
    <property type="match status" value="1"/>
</dbReference>
<sequence length="289" mass="33440">MHKKRNPLKTSPLNKHTILVMSPDMQGLIFKISSILFESHLNIEKNDEFVDKDQNMFFMRTEVSGDLQYDTLLQKLKSILPQNSQIQIIPQTKKSIIIFCTKENHCLGDLLLRYESKELDVNIKAVISNYADLGDLVRKFGIHFVHISHSDITREKHEELILQECAKYEVDYLVLAKYMRILSPNFVQKFEQKIINIHHSFLPAFIGANPYKQAFERGVKIIGATAHFVNNHLDEGPIIAQDVININHTYTWKDMQKAGRDIEKIVFAKAIDLALQNRIFVYGNKTVVF</sequence>
<accession>A0A3D8J9F4</accession>
<evidence type="ECO:0000259" key="5">
    <source>
        <dbReference type="PROSITE" id="PS51671"/>
    </source>
</evidence>
<keyword evidence="3" id="KW-0658">Purine biosynthesis</keyword>
<dbReference type="HAMAP" id="MF_01927">
    <property type="entry name" value="PurU"/>
    <property type="match status" value="1"/>
</dbReference>
<dbReference type="AlphaFoldDB" id="A0A3D8J9F4"/>
<evidence type="ECO:0000256" key="1">
    <source>
        <dbReference type="ARBA" id="ARBA00022563"/>
    </source>
</evidence>
<dbReference type="CDD" id="cd04875">
    <property type="entry name" value="ACT_F4HF-DF"/>
    <property type="match status" value="1"/>
</dbReference>
<dbReference type="GO" id="GO:0006189">
    <property type="term" value="P:'de novo' IMP biosynthetic process"/>
    <property type="evidence" value="ECO:0007669"/>
    <property type="project" value="UniProtKB-UniRule"/>
</dbReference>
<feature type="active site" evidence="3">
    <location>
        <position position="234"/>
    </location>
</feature>
<keyword evidence="7" id="KW-1185">Reference proteome</keyword>
<dbReference type="GO" id="GO:0008864">
    <property type="term" value="F:formyltetrahydrofolate deformylase activity"/>
    <property type="evidence" value="ECO:0007669"/>
    <property type="project" value="UniProtKB-UniRule"/>
</dbReference>
<dbReference type="InterPro" id="IPR036477">
    <property type="entry name" value="Formyl_transf_N_sf"/>
</dbReference>
<reference evidence="6 7" key="1">
    <citation type="submission" date="2018-04" db="EMBL/GenBank/DDBJ databases">
        <title>Novel Campyloabacter and Helicobacter Species and Strains.</title>
        <authorList>
            <person name="Mannion A.J."/>
            <person name="Shen Z."/>
            <person name="Fox J.G."/>
        </authorList>
    </citation>
    <scope>NUCLEOTIDE SEQUENCE [LARGE SCALE GENOMIC DNA]</scope>
    <source>
        <strain evidence="6 7">MIT 04-9362</strain>
    </source>
</reference>
<dbReference type="InterPro" id="IPR044074">
    <property type="entry name" value="PurU_ACT"/>
</dbReference>
<dbReference type="Gene3D" id="3.30.70.260">
    <property type="match status" value="1"/>
</dbReference>
<dbReference type="EMBL" id="NXLX01000005">
    <property type="protein sequence ID" value="RDU74062.1"/>
    <property type="molecule type" value="Genomic_DNA"/>
</dbReference>
<dbReference type="EC" id="3.5.1.10" evidence="3 4"/>
<dbReference type="InterPro" id="IPR002376">
    <property type="entry name" value="Formyl_transf_N"/>
</dbReference>
<dbReference type="Gene3D" id="3.40.50.170">
    <property type="entry name" value="Formyl transferase, N-terminal domain"/>
    <property type="match status" value="1"/>
</dbReference>
<comment type="caution">
    <text evidence="6">The sequence shown here is derived from an EMBL/GenBank/DDBJ whole genome shotgun (WGS) entry which is preliminary data.</text>
</comment>
<evidence type="ECO:0000256" key="2">
    <source>
        <dbReference type="ARBA" id="ARBA00022801"/>
    </source>
</evidence>
<comment type="catalytic activity">
    <reaction evidence="3">
        <text>(6R)-10-formyltetrahydrofolate + H2O = (6S)-5,6,7,8-tetrahydrofolate + formate + H(+)</text>
        <dbReference type="Rhea" id="RHEA:19833"/>
        <dbReference type="ChEBI" id="CHEBI:15377"/>
        <dbReference type="ChEBI" id="CHEBI:15378"/>
        <dbReference type="ChEBI" id="CHEBI:15740"/>
        <dbReference type="ChEBI" id="CHEBI:57453"/>
        <dbReference type="ChEBI" id="CHEBI:195366"/>
        <dbReference type="EC" id="3.5.1.10"/>
    </reaction>
</comment>
<keyword evidence="2 3" id="KW-0378">Hydrolase</keyword>
<dbReference type="NCBIfam" id="TIGR00655">
    <property type="entry name" value="PurU"/>
    <property type="match status" value="1"/>
</dbReference>
<evidence type="ECO:0000313" key="7">
    <source>
        <dbReference type="Proteomes" id="UP000256695"/>
    </source>
</evidence>
<dbReference type="PIRSF" id="PIRSF036480">
    <property type="entry name" value="FormyFH4_hydr"/>
    <property type="match status" value="1"/>
</dbReference>
<dbReference type="UniPathway" id="UPA00074">
    <property type="reaction ID" value="UER00170"/>
</dbReference>
<name>A0A3D8J9F4_9HELI</name>
<gene>
    <name evidence="3 6" type="primary">purU</name>
    <name evidence="6" type="ORF">CQA57_02920</name>
</gene>
<comment type="function">
    <text evidence="3">Catalyzes the hydrolysis of 10-formyltetrahydrofolate (formyl-FH4) to formate and tetrahydrofolate (FH4).</text>
</comment>
<evidence type="ECO:0000313" key="6">
    <source>
        <dbReference type="EMBL" id="RDU74062.1"/>
    </source>
</evidence>
<dbReference type="InterPro" id="IPR004810">
    <property type="entry name" value="PurU"/>
</dbReference>
<dbReference type="InterPro" id="IPR045865">
    <property type="entry name" value="ACT-like_dom_sf"/>
</dbReference>
<dbReference type="Pfam" id="PF00551">
    <property type="entry name" value="Formyl_trans_N"/>
    <property type="match status" value="1"/>
</dbReference>
<comment type="similarity">
    <text evidence="3">Belongs to the PurU family.</text>
</comment>
<evidence type="ECO:0000256" key="3">
    <source>
        <dbReference type="HAMAP-Rule" id="MF_01927"/>
    </source>
</evidence>
<dbReference type="GO" id="GO:0006730">
    <property type="term" value="P:one-carbon metabolic process"/>
    <property type="evidence" value="ECO:0007669"/>
    <property type="project" value="UniProtKB-KW"/>
</dbReference>
<protein>
    <recommendedName>
        <fullName evidence="3 4">Formyltetrahydrofolate deformylase</fullName>
        <ecNumber evidence="3 4">3.5.1.10</ecNumber>
    </recommendedName>
    <alternativeName>
        <fullName evidence="3">Formyl-FH(4) hydrolase</fullName>
    </alternativeName>
</protein>
<dbReference type="SUPFAM" id="SSF53328">
    <property type="entry name" value="Formyltransferase"/>
    <property type="match status" value="1"/>
</dbReference>
<feature type="domain" description="ACT" evidence="5">
    <location>
        <begin position="17"/>
        <end position="91"/>
    </location>
</feature>
<evidence type="ECO:0000256" key="4">
    <source>
        <dbReference type="NCBIfam" id="TIGR00655"/>
    </source>
</evidence>
<dbReference type="PANTHER" id="PTHR42706">
    <property type="entry name" value="FORMYLTETRAHYDROFOLATE DEFORMYLASE"/>
    <property type="match status" value="1"/>
</dbReference>
<proteinExistence type="inferred from homology"/>
<dbReference type="PRINTS" id="PR01575">
    <property type="entry name" value="FFH4HYDRLASE"/>
</dbReference>